<dbReference type="AlphaFoldDB" id="A0A913XDH6"/>
<dbReference type="PANTHER" id="PTHR15093">
    <property type="entry name" value="PROSTATE APOPTOSIS RESPONSE PROTEIN PAR-4"/>
    <property type="match status" value="1"/>
</dbReference>
<accession>A0A913XDH6</accession>
<feature type="region of interest" description="Disordered" evidence="2">
    <location>
        <begin position="1"/>
        <end position="163"/>
    </location>
</feature>
<evidence type="ECO:0008006" key="5">
    <source>
        <dbReference type="Google" id="ProtNLM"/>
    </source>
</evidence>
<dbReference type="GeneID" id="110241244"/>
<evidence type="ECO:0000256" key="2">
    <source>
        <dbReference type="SAM" id="MobiDB-lite"/>
    </source>
</evidence>
<dbReference type="KEGG" id="epa:110251882"/>
<sequence>MAEVTEESSYTKPSRHRRDRTERSHRRLRDNTGDSPAANTDLNTSNQADSGDINEQFLSPASAERDVTPRKDKRRSKRDEPEANTPDEAGSESTPSADTPSRTRIKKEKKSENTARKRREKKNLREKRRSTGVVIMPTGESDDEEDEEKKALKQHTQQNEQLVVTDDKDDIVANAKGVPNIRIDDKVINDSETIEKQKLTEKVEEYEIQIDDFKSKLEKANKELEQLRLDNQRLKDENSALLRVVNQLSTKKK</sequence>
<feature type="compositionally biased region" description="Basic residues" evidence="2">
    <location>
        <begin position="116"/>
        <end position="130"/>
    </location>
</feature>
<feature type="compositionally biased region" description="Polar residues" evidence="2">
    <location>
        <begin position="91"/>
        <end position="102"/>
    </location>
</feature>
<proteinExistence type="predicted"/>
<dbReference type="Proteomes" id="UP000887567">
    <property type="component" value="Unplaced"/>
</dbReference>
<dbReference type="RefSeq" id="XP_020902769.1">
    <property type="nucleotide sequence ID" value="XM_021047110.1"/>
</dbReference>
<name>A0A913XDH6_EXADI</name>
<dbReference type="RefSeq" id="XP_020914292.1">
    <property type="nucleotide sequence ID" value="XM_021058633.1"/>
</dbReference>
<evidence type="ECO:0000313" key="3">
    <source>
        <dbReference type="EnsemblMetazoa" id="XP_020902769.1"/>
    </source>
</evidence>
<feature type="compositionally biased region" description="Basic residues" evidence="2">
    <location>
        <begin position="13"/>
        <end position="28"/>
    </location>
</feature>
<dbReference type="PANTHER" id="PTHR15093:SF1">
    <property type="entry name" value="PRKC APOPTOSIS WT1 REGULATOR PROTEIN"/>
    <property type="match status" value="1"/>
</dbReference>
<evidence type="ECO:0000256" key="1">
    <source>
        <dbReference type="SAM" id="Coils"/>
    </source>
</evidence>
<dbReference type="EnsemblMetazoa" id="XM_021058633.1">
    <property type="protein sequence ID" value="XP_020914292.1"/>
    <property type="gene ID" value="LOC110251882"/>
</dbReference>
<dbReference type="EnsemblMetazoa" id="XM_021047110.1">
    <property type="protein sequence ID" value="XP_020902769.1"/>
    <property type="gene ID" value="LOC110241244"/>
</dbReference>
<keyword evidence="4" id="KW-1185">Reference proteome</keyword>
<dbReference type="GO" id="GO:0006915">
    <property type="term" value="P:apoptotic process"/>
    <property type="evidence" value="ECO:0007669"/>
    <property type="project" value="InterPro"/>
</dbReference>
<dbReference type="OrthoDB" id="539213at2759"/>
<reference evidence="3" key="1">
    <citation type="submission" date="2022-11" db="UniProtKB">
        <authorList>
            <consortium name="EnsemblMetazoa"/>
        </authorList>
    </citation>
    <scope>IDENTIFICATION</scope>
</reference>
<dbReference type="GeneID" id="110251882"/>
<protein>
    <recommendedName>
        <fullName evidence="5">PRKC apoptosis WT1 regulator protein</fullName>
    </recommendedName>
</protein>
<keyword evidence="1" id="KW-0175">Coiled coil</keyword>
<organism evidence="3 4">
    <name type="scientific">Exaiptasia diaphana</name>
    <name type="common">Tropical sea anemone</name>
    <name type="synonym">Aiptasia pulchella</name>
    <dbReference type="NCBI Taxonomy" id="2652724"/>
    <lineage>
        <taxon>Eukaryota</taxon>
        <taxon>Metazoa</taxon>
        <taxon>Cnidaria</taxon>
        <taxon>Anthozoa</taxon>
        <taxon>Hexacorallia</taxon>
        <taxon>Actiniaria</taxon>
        <taxon>Aiptasiidae</taxon>
        <taxon>Exaiptasia</taxon>
    </lineage>
</organism>
<feature type="compositionally biased region" description="Polar residues" evidence="2">
    <location>
        <begin position="33"/>
        <end position="49"/>
    </location>
</feature>
<feature type="coiled-coil region" evidence="1">
    <location>
        <begin position="189"/>
        <end position="251"/>
    </location>
</feature>
<dbReference type="InterPro" id="IPR026117">
    <property type="entry name" value="Par-4"/>
</dbReference>
<dbReference type="KEGG" id="epa:110241244"/>
<evidence type="ECO:0000313" key="4">
    <source>
        <dbReference type="Proteomes" id="UP000887567"/>
    </source>
</evidence>